<comment type="caution">
    <text evidence="1">The sequence shown here is derived from an EMBL/GenBank/DDBJ whole genome shotgun (WGS) entry which is preliminary data.</text>
</comment>
<proteinExistence type="predicted"/>
<evidence type="ECO:0000313" key="1">
    <source>
        <dbReference type="EMBL" id="KAJ8436813.1"/>
    </source>
</evidence>
<name>A0A9Q1QC43_9CARY</name>
<evidence type="ECO:0000313" key="2">
    <source>
        <dbReference type="Proteomes" id="UP001153076"/>
    </source>
</evidence>
<dbReference type="Proteomes" id="UP001153076">
    <property type="component" value="Unassembled WGS sequence"/>
</dbReference>
<dbReference type="AlphaFoldDB" id="A0A9Q1QC43"/>
<organism evidence="1 2">
    <name type="scientific">Carnegiea gigantea</name>
    <dbReference type="NCBI Taxonomy" id="171969"/>
    <lineage>
        <taxon>Eukaryota</taxon>
        <taxon>Viridiplantae</taxon>
        <taxon>Streptophyta</taxon>
        <taxon>Embryophyta</taxon>
        <taxon>Tracheophyta</taxon>
        <taxon>Spermatophyta</taxon>
        <taxon>Magnoliopsida</taxon>
        <taxon>eudicotyledons</taxon>
        <taxon>Gunneridae</taxon>
        <taxon>Pentapetalae</taxon>
        <taxon>Caryophyllales</taxon>
        <taxon>Cactineae</taxon>
        <taxon>Cactaceae</taxon>
        <taxon>Cactoideae</taxon>
        <taxon>Echinocereeae</taxon>
        <taxon>Carnegiea</taxon>
    </lineage>
</organism>
<dbReference type="InterPro" id="IPR032675">
    <property type="entry name" value="LRR_dom_sf"/>
</dbReference>
<keyword evidence="2" id="KW-1185">Reference proteome</keyword>
<sequence>MKIFYCRNPKQFPAALVFPFLKVLKVWGCDSLTSFPHSKGLSVLEELCIGRCPILEVLPSVEPLSNVRVLEIHYVGPLCQDLGYFTFPADLNRTMLNLYIPHWLGNLSCLEALEFRQMLSLRYSMLPPEVIAFTPESASMLRRPARRNSDQLQS</sequence>
<gene>
    <name evidence="1" type="ORF">Cgig2_032041</name>
</gene>
<dbReference type="EMBL" id="JAKOGI010000328">
    <property type="protein sequence ID" value="KAJ8436813.1"/>
    <property type="molecule type" value="Genomic_DNA"/>
</dbReference>
<accession>A0A9Q1QC43</accession>
<protein>
    <submittedName>
        <fullName evidence="1">Uncharacterized protein</fullName>
    </submittedName>
</protein>
<dbReference type="Gene3D" id="3.80.10.10">
    <property type="entry name" value="Ribonuclease Inhibitor"/>
    <property type="match status" value="1"/>
</dbReference>
<reference evidence="1" key="1">
    <citation type="submission" date="2022-04" db="EMBL/GenBank/DDBJ databases">
        <title>Carnegiea gigantea Genome sequencing and assembly v2.</title>
        <authorList>
            <person name="Copetti D."/>
            <person name="Sanderson M.J."/>
            <person name="Burquez A."/>
            <person name="Wojciechowski M.F."/>
        </authorList>
    </citation>
    <scope>NUCLEOTIDE SEQUENCE</scope>
    <source>
        <strain evidence="1">SGP5-SGP5p</strain>
        <tissue evidence="1">Aerial part</tissue>
    </source>
</reference>
<dbReference type="SUPFAM" id="SSF52047">
    <property type="entry name" value="RNI-like"/>
    <property type="match status" value="1"/>
</dbReference>
<dbReference type="OrthoDB" id="1935327at2759"/>